<feature type="compositionally biased region" description="Basic and acidic residues" evidence="3">
    <location>
        <begin position="331"/>
        <end position="341"/>
    </location>
</feature>
<feature type="domain" description="Alginate lyase" evidence="5">
    <location>
        <begin position="35"/>
        <end position="313"/>
    </location>
</feature>
<dbReference type="AlphaFoldDB" id="A0A2N8HFJ1"/>
<dbReference type="InterPro" id="IPR008929">
    <property type="entry name" value="Chondroitin_lyas"/>
</dbReference>
<dbReference type="Gene3D" id="1.50.10.100">
    <property type="entry name" value="Chondroitin AC/alginate lyase"/>
    <property type="match status" value="1"/>
</dbReference>
<feature type="chain" id="PRO_5014989932" description="Alginate lyase domain-containing protein" evidence="4">
    <location>
        <begin position="25"/>
        <end position="341"/>
    </location>
</feature>
<evidence type="ECO:0000259" key="5">
    <source>
        <dbReference type="Pfam" id="PF05426"/>
    </source>
</evidence>
<accession>A0A2N8HFJ1</accession>
<evidence type="ECO:0000256" key="2">
    <source>
        <dbReference type="ARBA" id="ARBA00023239"/>
    </source>
</evidence>
<feature type="region of interest" description="Disordered" evidence="3">
    <location>
        <begin position="313"/>
        <end position="341"/>
    </location>
</feature>
<proteinExistence type="predicted"/>
<dbReference type="Proteomes" id="UP000236000">
    <property type="component" value="Unassembled WGS sequence"/>
</dbReference>
<keyword evidence="1 4" id="KW-0732">Signal</keyword>
<evidence type="ECO:0000256" key="4">
    <source>
        <dbReference type="SAM" id="SignalP"/>
    </source>
</evidence>
<dbReference type="GO" id="GO:0042597">
    <property type="term" value="C:periplasmic space"/>
    <property type="evidence" value="ECO:0007669"/>
    <property type="project" value="InterPro"/>
</dbReference>
<comment type="caution">
    <text evidence="6">The sequence shown here is derived from an EMBL/GenBank/DDBJ whole genome shotgun (WGS) entry which is preliminary data.</text>
</comment>
<keyword evidence="2" id="KW-0456">Lyase</keyword>
<dbReference type="OrthoDB" id="428577at2"/>
<dbReference type="InterPro" id="IPR008397">
    <property type="entry name" value="Alginate_lyase_dom"/>
</dbReference>
<dbReference type="GO" id="GO:0016829">
    <property type="term" value="F:lyase activity"/>
    <property type="evidence" value="ECO:0007669"/>
    <property type="project" value="UniProtKB-KW"/>
</dbReference>
<evidence type="ECO:0000256" key="1">
    <source>
        <dbReference type="ARBA" id="ARBA00022729"/>
    </source>
</evidence>
<evidence type="ECO:0000256" key="3">
    <source>
        <dbReference type="SAM" id="MobiDB-lite"/>
    </source>
</evidence>
<dbReference type="SUPFAM" id="SSF48230">
    <property type="entry name" value="Chondroitin AC/alginate lyase"/>
    <property type="match status" value="1"/>
</dbReference>
<dbReference type="EMBL" id="PJKA01000006">
    <property type="protein sequence ID" value="PNC19031.1"/>
    <property type="molecule type" value="Genomic_DNA"/>
</dbReference>
<gene>
    <name evidence="6" type="ORF">CXU22_04400</name>
</gene>
<reference evidence="6 7" key="1">
    <citation type="journal article" date="2017" name="BMC Genomics">
        <title>Genome sequencing of 39 Akkermansia muciniphila isolates reveals its population structure, genomic and functional diverisity, and global distribution in mammalian gut microbiotas.</title>
        <authorList>
            <person name="Guo X."/>
            <person name="Li S."/>
            <person name="Zhang J."/>
            <person name="Wu F."/>
            <person name="Li X."/>
            <person name="Wu D."/>
            <person name="Zhang M."/>
            <person name="Ou Z."/>
            <person name="Jie Z."/>
            <person name="Yan Q."/>
            <person name="Li P."/>
            <person name="Yi J."/>
            <person name="Peng Y."/>
        </authorList>
    </citation>
    <scope>NUCLEOTIDE SEQUENCE [LARGE SCALE GENOMIC DNA]</scope>
    <source>
        <strain evidence="6 7">GP24</strain>
    </source>
</reference>
<sequence>MVSGRTILASFLFLTVMVLSTAHGGPLETPVITLGEKKSLFGEQAQANEYVSYALYYWPDPANPNGPYKPIDGKKNEKLRSMDDSGKMAAFINTVCQLGRQYELNRDEKAASRAGEWLRAWFIAPATRMQPHLKYAQIRPGRQTESDGGGIIDLYRMPDFLDALAVLKRSRALAKEEWKQVDAWLRQYYAWLATSRQGRHAHTSTNNHYLFYVAQCASLAHFLGCDREARQWLAEAFANMDRHIAPDGSQPEELNRAESWQYSVYTLQAWAYLIRAAERTGDKNYRYRKTPAGASIQKAADYLTPFLTNPGAWPWKGSRPGTSLPGIFEPSRPEKEKQDRS</sequence>
<evidence type="ECO:0000313" key="6">
    <source>
        <dbReference type="EMBL" id="PNC19031.1"/>
    </source>
</evidence>
<dbReference type="Pfam" id="PF05426">
    <property type="entry name" value="Alginate_lyase"/>
    <property type="match status" value="1"/>
</dbReference>
<protein>
    <recommendedName>
        <fullName evidence="5">Alginate lyase domain-containing protein</fullName>
    </recommendedName>
</protein>
<evidence type="ECO:0000313" key="7">
    <source>
        <dbReference type="Proteomes" id="UP000236000"/>
    </source>
</evidence>
<name>A0A2N8HFJ1_9BACT</name>
<feature type="signal peptide" evidence="4">
    <location>
        <begin position="1"/>
        <end position="24"/>
    </location>
</feature>
<organism evidence="6 7">
    <name type="scientific">Akkermansia muciniphila</name>
    <dbReference type="NCBI Taxonomy" id="239935"/>
    <lineage>
        <taxon>Bacteria</taxon>
        <taxon>Pseudomonadati</taxon>
        <taxon>Verrucomicrobiota</taxon>
        <taxon>Verrucomicrobiia</taxon>
        <taxon>Verrucomicrobiales</taxon>
        <taxon>Akkermansiaceae</taxon>
        <taxon>Akkermansia</taxon>
    </lineage>
</organism>